<organism evidence="1 2">
    <name type="scientific">Allacma fusca</name>
    <dbReference type="NCBI Taxonomy" id="39272"/>
    <lineage>
        <taxon>Eukaryota</taxon>
        <taxon>Metazoa</taxon>
        <taxon>Ecdysozoa</taxon>
        <taxon>Arthropoda</taxon>
        <taxon>Hexapoda</taxon>
        <taxon>Collembola</taxon>
        <taxon>Symphypleona</taxon>
        <taxon>Sminthuridae</taxon>
        <taxon>Allacma</taxon>
    </lineage>
</organism>
<gene>
    <name evidence="1" type="ORF">AFUS01_LOCUS27097</name>
</gene>
<proteinExistence type="predicted"/>
<reference evidence="1" key="1">
    <citation type="submission" date="2021-06" db="EMBL/GenBank/DDBJ databases">
        <authorList>
            <person name="Hodson N. C."/>
            <person name="Mongue J. A."/>
            <person name="Jaron S. K."/>
        </authorList>
    </citation>
    <scope>NUCLEOTIDE SEQUENCE</scope>
</reference>
<evidence type="ECO:0000313" key="2">
    <source>
        <dbReference type="Proteomes" id="UP000708208"/>
    </source>
</evidence>
<protein>
    <submittedName>
        <fullName evidence="1">Uncharacterized protein</fullName>
    </submittedName>
</protein>
<dbReference type="Proteomes" id="UP000708208">
    <property type="component" value="Unassembled WGS sequence"/>
</dbReference>
<evidence type="ECO:0000313" key="1">
    <source>
        <dbReference type="EMBL" id="CAG7816480.1"/>
    </source>
</evidence>
<sequence length="112" mass="13111">MYSSASGRIRRCGCLNELSSISGIRSGYMYNTIWTQKDNILIFNYFDSFIYGFDIFPAEISQALEVLTEFLKLIHITYLQGTTWSIRKLNSKCYNQETFTSEDYHYKLTLPD</sequence>
<name>A0A8J2KK78_9HEXA</name>
<keyword evidence="2" id="KW-1185">Reference proteome</keyword>
<comment type="caution">
    <text evidence="1">The sequence shown here is derived from an EMBL/GenBank/DDBJ whole genome shotgun (WGS) entry which is preliminary data.</text>
</comment>
<dbReference type="EMBL" id="CAJVCH010371110">
    <property type="protein sequence ID" value="CAG7816480.1"/>
    <property type="molecule type" value="Genomic_DNA"/>
</dbReference>
<accession>A0A8J2KK78</accession>
<dbReference type="AlphaFoldDB" id="A0A8J2KK78"/>